<evidence type="ECO:0000313" key="10">
    <source>
        <dbReference type="Proteomes" id="UP000824048"/>
    </source>
</evidence>
<keyword evidence="2 4" id="KW-0819">tRNA processing</keyword>
<feature type="binding site" evidence="4 6">
    <location>
        <position position="109"/>
    </location>
    <ligand>
        <name>substrate</name>
    </ligand>
</feature>
<organism evidence="9 10">
    <name type="scientific">Candidatus Gemmiger excrementigallinarum</name>
    <dbReference type="NCBI Taxonomy" id="2838609"/>
    <lineage>
        <taxon>Bacteria</taxon>
        <taxon>Bacillati</taxon>
        <taxon>Bacillota</taxon>
        <taxon>Clostridia</taxon>
        <taxon>Eubacteriales</taxon>
        <taxon>Gemmiger</taxon>
    </lineage>
</organism>
<proteinExistence type="inferred from homology"/>
<feature type="active site" description="Nucleophile" evidence="4 5">
    <location>
        <position position="51"/>
    </location>
</feature>
<dbReference type="GO" id="GO:0003723">
    <property type="term" value="F:RNA binding"/>
    <property type="evidence" value="ECO:0007669"/>
    <property type="project" value="InterPro"/>
</dbReference>
<dbReference type="InterPro" id="IPR020094">
    <property type="entry name" value="TruA/RsuA/RluB/E/F_N"/>
</dbReference>
<dbReference type="EC" id="5.4.99.12" evidence="4"/>
<comment type="caution">
    <text evidence="9">The sequence shown here is derived from an EMBL/GenBank/DDBJ whole genome shotgun (WGS) entry which is preliminary data.</text>
</comment>
<dbReference type="Pfam" id="PF01416">
    <property type="entry name" value="PseudoU_synth_1"/>
    <property type="match status" value="2"/>
</dbReference>
<dbReference type="Gene3D" id="3.30.70.660">
    <property type="entry name" value="Pseudouridine synthase I, catalytic domain, C-terminal subdomain"/>
    <property type="match status" value="1"/>
</dbReference>
<dbReference type="GO" id="GO:0031119">
    <property type="term" value="P:tRNA pseudouridine synthesis"/>
    <property type="evidence" value="ECO:0007669"/>
    <property type="project" value="UniProtKB-UniRule"/>
</dbReference>
<name>A0A9D2ERW3_9FIRM</name>
<comment type="subunit">
    <text evidence="4">Homodimer.</text>
</comment>
<accession>A0A9D2ERW3</accession>
<dbReference type="SUPFAM" id="SSF55120">
    <property type="entry name" value="Pseudouridine synthase"/>
    <property type="match status" value="1"/>
</dbReference>
<evidence type="ECO:0000256" key="6">
    <source>
        <dbReference type="PIRSR" id="PIRSR001430-2"/>
    </source>
</evidence>
<evidence type="ECO:0000256" key="3">
    <source>
        <dbReference type="ARBA" id="ARBA00023235"/>
    </source>
</evidence>
<dbReference type="AlphaFoldDB" id="A0A9D2ERW3"/>
<comment type="function">
    <text evidence="4">Formation of pseudouridine at positions 38, 39 and 40 in the anticodon stem and loop of transfer RNAs.</text>
</comment>
<dbReference type="PANTHER" id="PTHR11142:SF0">
    <property type="entry name" value="TRNA PSEUDOURIDINE SYNTHASE-LIKE 1"/>
    <property type="match status" value="1"/>
</dbReference>
<evidence type="ECO:0000313" key="9">
    <source>
        <dbReference type="EMBL" id="HIZ42543.1"/>
    </source>
</evidence>
<comment type="similarity">
    <text evidence="1 4 7">Belongs to the tRNA pseudouridine synthase TruA family.</text>
</comment>
<dbReference type="PANTHER" id="PTHR11142">
    <property type="entry name" value="PSEUDOURIDYLATE SYNTHASE"/>
    <property type="match status" value="1"/>
</dbReference>
<sequence length="249" mass="26946">MTYLLWITYKGTNYAGFQVQPNAPTVCAALQDAMQAALGSRPDVKGCSRTDAGVHARRFALSFCYTGKVPAEKIVPALNAHLPPDIRALAVQAVPEGFHARYAAHEKTYCYHILNGRIDDPFTLDICHRVAQPLDLDAMQAAAAQFVGTHDFLALCASGSSVAAHGDTVRTISRCTVSRCGDRFVITVTADGYLYNMVRILAGTVVEAGLHKRTAESIPALLQSRDRRKAGPTLPAKGLFLEDVAYPEL</sequence>
<keyword evidence="3 4" id="KW-0413">Isomerase</keyword>
<dbReference type="InterPro" id="IPR020097">
    <property type="entry name" value="PsdUridine_synth_TruA_a/b_dom"/>
</dbReference>
<gene>
    <name evidence="4 9" type="primary">truA</name>
    <name evidence="9" type="ORF">H9811_08275</name>
</gene>
<dbReference type="InterPro" id="IPR020103">
    <property type="entry name" value="PsdUridine_synth_cat_dom_sf"/>
</dbReference>
<feature type="domain" description="Pseudouridine synthase I TruA alpha/beta" evidence="8">
    <location>
        <begin position="8"/>
        <end position="102"/>
    </location>
</feature>
<feature type="domain" description="Pseudouridine synthase I TruA alpha/beta" evidence="8">
    <location>
        <begin position="142"/>
        <end position="247"/>
    </location>
</feature>
<reference evidence="9" key="1">
    <citation type="journal article" date="2021" name="PeerJ">
        <title>Extensive microbial diversity within the chicken gut microbiome revealed by metagenomics and culture.</title>
        <authorList>
            <person name="Gilroy R."/>
            <person name="Ravi A."/>
            <person name="Getino M."/>
            <person name="Pursley I."/>
            <person name="Horton D.L."/>
            <person name="Alikhan N.F."/>
            <person name="Baker D."/>
            <person name="Gharbi K."/>
            <person name="Hall N."/>
            <person name="Watson M."/>
            <person name="Adriaenssens E.M."/>
            <person name="Foster-Nyarko E."/>
            <person name="Jarju S."/>
            <person name="Secka A."/>
            <person name="Antonio M."/>
            <person name="Oren A."/>
            <person name="Chaudhuri R.R."/>
            <person name="La Ragione R."/>
            <person name="Hildebrand F."/>
            <person name="Pallen M.J."/>
        </authorList>
    </citation>
    <scope>NUCLEOTIDE SEQUENCE</scope>
    <source>
        <strain evidence="9">ChiSxjej1B13-11774</strain>
    </source>
</reference>
<dbReference type="EMBL" id="DXBP01000050">
    <property type="protein sequence ID" value="HIZ42543.1"/>
    <property type="molecule type" value="Genomic_DNA"/>
</dbReference>
<evidence type="ECO:0000259" key="8">
    <source>
        <dbReference type="Pfam" id="PF01416"/>
    </source>
</evidence>
<evidence type="ECO:0000256" key="2">
    <source>
        <dbReference type="ARBA" id="ARBA00022694"/>
    </source>
</evidence>
<comment type="caution">
    <text evidence="4">Lacks conserved residue(s) required for the propagation of feature annotation.</text>
</comment>
<evidence type="ECO:0000256" key="7">
    <source>
        <dbReference type="RuleBase" id="RU003792"/>
    </source>
</evidence>
<dbReference type="Proteomes" id="UP000824048">
    <property type="component" value="Unassembled WGS sequence"/>
</dbReference>
<evidence type="ECO:0000256" key="5">
    <source>
        <dbReference type="PIRSR" id="PIRSR001430-1"/>
    </source>
</evidence>
<dbReference type="Gene3D" id="3.30.70.580">
    <property type="entry name" value="Pseudouridine synthase I, catalytic domain, N-terminal subdomain"/>
    <property type="match status" value="1"/>
</dbReference>
<dbReference type="CDD" id="cd02570">
    <property type="entry name" value="PseudoU_synth_EcTruA"/>
    <property type="match status" value="1"/>
</dbReference>
<dbReference type="NCBIfam" id="TIGR00071">
    <property type="entry name" value="hisT_truA"/>
    <property type="match status" value="1"/>
</dbReference>
<dbReference type="InterPro" id="IPR001406">
    <property type="entry name" value="PsdUridine_synth_TruA"/>
</dbReference>
<protein>
    <recommendedName>
        <fullName evidence="4">tRNA pseudouridine synthase A</fullName>
        <ecNumber evidence="4">5.4.99.12</ecNumber>
    </recommendedName>
    <alternativeName>
        <fullName evidence="4">tRNA pseudouridine(38-40) synthase</fullName>
    </alternativeName>
    <alternativeName>
        <fullName evidence="4">tRNA pseudouridylate synthase I</fullName>
    </alternativeName>
    <alternativeName>
        <fullName evidence="4">tRNA-uridine isomerase I</fullName>
    </alternativeName>
</protein>
<dbReference type="InterPro" id="IPR020095">
    <property type="entry name" value="PsdUridine_synth_TruA_C"/>
</dbReference>
<dbReference type="PIRSF" id="PIRSF001430">
    <property type="entry name" value="tRNA_psdUrid_synth"/>
    <property type="match status" value="1"/>
</dbReference>
<dbReference type="HAMAP" id="MF_00171">
    <property type="entry name" value="TruA"/>
    <property type="match status" value="1"/>
</dbReference>
<reference evidence="9" key="2">
    <citation type="submission" date="2021-04" db="EMBL/GenBank/DDBJ databases">
        <authorList>
            <person name="Gilroy R."/>
        </authorList>
    </citation>
    <scope>NUCLEOTIDE SEQUENCE</scope>
    <source>
        <strain evidence="9">ChiSxjej1B13-11774</strain>
    </source>
</reference>
<evidence type="ECO:0000256" key="4">
    <source>
        <dbReference type="HAMAP-Rule" id="MF_00171"/>
    </source>
</evidence>
<dbReference type="GO" id="GO:0160147">
    <property type="term" value="F:tRNA pseudouridine(38-40) synthase activity"/>
    <property type="evidence" value="ECO:0007669"/>
    <property type="project" value="UniProtKB-EC"/>
</dbReference>
<evidence type="ECO:0000256" key="1">
    <source>
        <dbReference type="ARBA" id="ARBA00009375"/>
    </source>
</evidence>
<comment type="catalytic activity">
    <reaction evidence="4 7">
        <text>uridine(38/39/40) in tRNA = pseudouridine(38/39/40) in tRNA</text>
        <dbReference type="Rhea" id="RHEA:22376"/>
        <dbReference type="Rhea" id="RHEA-COMP:10085"/>
        <dbReference type="Rhea" id="RHEA-COMP:10087"/>
        <dbReference type="ChEBI" id="CHEBI:65314"/>
        <dbReference type="ChEBI" id="CHEBI:65315"/>
        <dbReference type="EC" id="5.4.99.12"/>
    </reaction>
</comment>